<sequence>MPVPAPPTLRARCAFPRSTHLHSHSHRGDPLFVGVSIHVKTFFAITLYGTANSHFTSVVRKASANSNALFLTAGAQNLLCLKLGEEIGVNIGNPWITWFE</sequence>
<gene>
    <name evidence="1" type="ORF">ZEAMMB73_Zm00001d033124</name>
</gene>
<dbReference type="AlphaFoldDB" id="A0A1D6KWG7"/>
<protein>
    <submittedName>
        <fullName evidence="1">Dicarboxylate transporter 1 chloroplastic</fullName>
    </submittedName>
</protein>
<accession>A0A1D6KWG7</accession>
<dbReference type="InParanoid" id="A0A1D6KWG7"/>
<dbReference type="ExpressionAtlas" id="A0A1D6KWG7">
    <property type="expression patterns" value="baseline"/>
</dbReference>
<dbReference type="EMBL" id="CM007647">
    <property type="protein sequence ID" value="ONM06812.1"/>
    <property type="molecule type" value="Genomic_DNA"/>
</dbReference>
<proteinExistence type="predicted"/>
<feature type="non-terminal residue" evidence="1">
    <location>
        <position position="100"/>
    </location>
</feature>
<evidence type="ECO:0000313" key="1">
    <source>
        <dbReference type="EMBL" id="ONM06812.1"/>
    </source>
</evidence>
<organism evidence="1">
    <name type="scientific">Zea mays</name>
    <name type="common">Maize</name>
    <dbReference type="NCBI Taxonomy" id="4577"/>
    <lineage>
        <taxon>Eukaryota</taxon>
        <taxon>Viridiplantae</taxon>
        <taxon>Streptophyta</taxon>
        <taxon>Embryophyta</taxon>
        <taxon>Tracheophyta</taxon>
        <taxon>Spermatophyta</taxon>
        <taxon>Magnoliopsida</taxon>
        <taxon>Liliopsida</taxon>
        <taxon>Poales</taxon>
        <taxon>Poaceae</taxon>
        <taxon>PACMAD clade</taxon>
        <taxon>Panicoideae</taxon>
        <taxon>Andropogonodae</taxon>
        <taxon>Andropogoneae</taxon>
        <taxon>Tripsacinae</taxon>
        <taxon>Zea</taxon>
    </lineage>
</organism>
<name>A0A1D6KWG7_MAIZE</name>
<reference evidence="1" key="1">
    <citation type="submission" date="2015-12" db="EMBL/GenBank/DDBJ databases">
        <title>Update maize B73 reference genome by single molecule sequencing technologies.</title>
        <authorList>
            <consortium name="Maize Genome Sequencing Project"/>
            <person name="Ware D."/>
        </authorList>
    </citation>
    <scope>NUCLEOTIDE SEQUENCE [LARGE SCALE GENOMIC DNA]</scope>
    <source>
        <tissue evidence="1">Seedling</tissue>
    </source>
</reference>